<dbReference type="SUPFAM" id="SSF51182">
    <property type="entry name" value="RmlC-like cupins"/>
    <property type="match status" value="1"/>
</dbReference>
<dbReference type="Pfam" id="PF01381">
    <property type="entry name" value="HTH_3"/>
    <property type="match status" value="1"/>
</dbReference>
<keyword evidence="4" id="KW-1185">Reference proteome</keyword>
<dbReference type="EMBL" id="FOGO01000019">
    <property type="protein sequence ID" value="SES35301.1"/>
    <property type="molecule type" value="Genomic_DNA"/>
</dbReference>
<dbReference type="SMART" id="SM00530">
    <property type="entry name" value="HTH_XRE"/>
    <property type="match status" value="1"/>
</dbReference>
<dbReference type="GO" id="GO:0005829">
    <property type="term" value="C:cytosol"/>
    <property type="evidence" value="ECO:0007669"/>
    <property type="project" value="TreeGrafter"/>
</dbReference>
<dbReference type="PANTHER" id="PTHR46797">
    <property type="entry name" value="HTH-TYPE TRANSCRIPTIONAL REGULATOR"/>
    <property type="match status" value="1"/>
</dbReference>
<dbReference type="CDD" id="cd02209">
    <property type="entry name" value="cupin_XRE_C"/>
    <property type="match status" value="1"/>
</dbReference>
<dbReference type="SUPFAM" id="SSF47413">
    <property type="entry name" value="lambda repressor-like DNA-binding domains"/>
    <property type="match status" value="1"/>
</dbReference>
<dbReference type="Gene3D" id="1.10.260.40">
    <property type="entry name" value="lambda repressor-like DNA-binding domains"/>
    <property type="match status" value="1"/>
</dbReference>
<evidence type="ECO:0000259" key="2">
    <source>
        <dbReference type="PROSITE" id="PS50943"/>
    </source>
</evidence>
<dbReference type="GO" id="GO:0003700">
    <property type="term" value="F:DNA-binding transcription factor activity"/>
    <property type="evidence" value="ECO:0007669"/>
    <property type="project" value="TreeGrafter"/>
</dbReference>
<dbReference type="Proteomes" id="UP000182841">
    <property type="component" value="Unassembled WGS sequence"/>
</dbReference>
<dbReference type="GO" id="GO:0003677">
    <property type="term" value="F:DNA binding"/>
    <property type="evidence" value="ECO:0007669"/>
    <property type="project" value="UniProtKB-KW"/>
</dbReference>
<gene>
    <name evidence="3" type="ORF">SAMN05421870_11912</name>
</gene>
<dbReference type="PROSITE" id="PS50943">
    <property type="entry name" value="HTH_CROC1"/>
    <property type="match status" value="1"/>
</dbReference>
<keyword evidence="1" id="KW-0238">DNA-binding</keyword>
<dbReference type="InterPro" id="IPR013096">
    <property type="entry name" value="Cupin_2"/>
</dbReference>
<dbReference type="InterPro" id="IPR014710">
    <property type="entry name" value="RmlC-like_jellyroll"/>
</dbReference>
<accession>A0A1H9WNB2</accession>
<name>A0A1H9WNB2_9ACTN</name>
<evidence type="ECO:0000256" key="1">
    <source>
        <dbReference type="ARBA" id="ARBA00023125"/>
    </source>
</evidence>
<protein>
    <submittedName>
        <fullName evidence="3">Transcriptional regulator, contains XRE-family HTH domain</fullName>
    </submittedName>
</protein>
<dbReference type="AlphaFoldDB" id="A0A1H9WNB2"/>
<dbReference type="CDD" id="cd00093">
    <property type="entry name" value="HTH_XRE"/>
    <property type="match status" value="1"/>
</dbReference>
<sequence>MGDDLAVLQNVGPRLRGFRKALGITLTGLAERTGLTPSTISRLERGHIRPTLEQLLPLARAYAVPLDELVAAPTTGDPRVHLRPFRRHGMTFVPLGMKTGGLQAYKVVYPPVSQLPPPRFHVHPGREWFYVLHGTVQLVLTDTRTELSAGEAAEFDTNVPHWIGNAREDSPAETIAIYGQQGERVHITDLPAAAGNRLRVESEPPAEQMP</sequence>
<organism evidence="3 4">
    <name type="scientific">Streptomyces qinglanensis</name>
    <dbReference type="NCBI Taxonomy" id="943816"/>
    <lineage>
        <taxon>Bacteria</taxon>
        <taxon>Bacillati</taxon>
        <taxon>Actinomycetota</taxon>
        <taxon>Actinomycetes</taxon>
        <taxon>Kitasatosporales</taxon>
        <taxon>Streptomycetaceae</taxon>
        <taxon>Streptomyces</taxon>
    </lineage>
</organism>
<dbReference type="InterPro" id="IPR050807">
    <property type="entry name" value="TransReg_Diox_bact_type"/>
</dbReference>
<dbReference type="InterPro" id="IPR011051">
    <property type="entry name" value="RmlC_Cupin_sf"/>
</dbReference>
<proteinExistence type="predicted"/>
<feature type="domain" description="HTH cro/C1-type" evidence="2">
    <location>
        <begin position="15"/>
        <end position="69"/>
    </location>
</feature>
<dbReference type="RefSeq" id="WP_075003319.1">
    <property type="nucleotide sequence ID" value="NZ_FOGO01000019.1"/>
</dbReference>
<evidence type="ECO:0000313" key="3">
    <source>
        <dbReference type="EMBL" id="SES35301.1"/>
    </source>
</evidence>
<dbReference type="Pfam" id="PF07883">
    <property type="entry name" value="Cupin_2"/>
    <property type="match status" value="1"/>
</dbReference>
<dbReference type="Gene3D" id="2.60.120.10">
    <property type="entry name" value="Jelly Rolls"/>
    <property type="match status" value="1"/>
</dbReference>
<reference evidence="4" key="1">
    <citation type="submission" date="2016-10" db="EMBL/GenBank/DDBJ databases">
        <authorList>
            <person name="Varghese N."/>
            <person name="Submissions S."/>
        </authorList>
    </citation>
    <scope>NUCLEOTIDE SEQUENCE [LARGE SCALE GENOMIC DNA]</scope>
    <source>
        <strain evidence="4">CGMCC 4.6825</strain>
    </source>
</reference>
<dbReference type="InterPro" id="IPR010982">
    <property type="entry name" value="Lambda_DNA-bd_dom_sf"/>
</dbReference>
<evidence type="ECO:0000313" key="4">
    <source>
        <dbReference type="Proteomes" id="UP000182841"/>
    </source>
</evidence>
<dbReference type="InterPro" id="IPR001387">
    <property type="entry name" value="Cro/C1-type_HTH"/>
</dbReference>
<dbReference type="PANTHER" id="PTHR46797:SF1">
    <property type="entry name" value="METHYLPHOSPHONATE SYNTHASE"/>
    <property type="match status" value="1"/>
</dbReference>